<dbReference type="PANTHER" id="PTHR21512">
    <property type="entry name" value="TRAFFICKING PROTEIN PARTICLE COMPLEX SUBUNIT 9"/>
    <property type="match status" value="1"/>
</dbReference>
<dbReference type="Proteomes" id="UP000410492">
    <property type="component" value="Unassembled WGS sequence"/>
</dbReference>
<evidence type="ECO:0000313" key="3">
    <source>
        <dbReference type="Proteomes" id="UP000410492"/>
    </source>
</evidence>
<organism evidence="2 3">
    <name type="scientific">Callosobruchus maculatus</name>
    <name type="common">Southern cowpea weevil</name>
    <name type="synonym">Pulse bruchid</name>
    <dbReference type="NCBI Taxonomy" id="64391"/>
    <lineage>
        <taxon>Eukaryota</taxon>
        <taxon>Metazoa</taxon>
        <taxon>Ecdysozoa</taxon>
        <taxon>Arthropoda</taxon>
        <taxon>Hexapoda</taxon>
        <taxon>Insecta</taxon>
        <taxon>Pterygota</taxon>
        <taxon>Neoptera</taxon>
        <taxon>Endopterygota</taxon>
        <taxon>Coleoptera</taxon>
        <taxon>Polyphaga</taxon>
        <taxon>Cucujiformia</taxon>
        <taxon>Chrysomeloidea</taxon>
        <taxon>Chrysomelidae</taxon>
        <taxon>Bruchinae</taxon>
        <taxon>Bruchini</taxon>
        <taxon>Callosobruchus</taxon>
    </lineage>
</organism>
<dbReference type="PANTHER" id="PTHR21512:SF5">
    <property type="entry name" value="TRAFFICKING PROTEIN PARTICLE COMPLEX SUBUNIT 9"/>
    <property type="match status" value="1"/>
</dbReference>
<feature type="compositionally biased region" description="Low complexity" evidence="1">
    <location>
        <begin position="1"/>
        <end position="14"/>
    </location>
</feature>
<dbReference type="OrthoDB" id="27962at2759"/>
<dbReference type="GO" id="GO:0005802">
    <property type="term" value="C:trans-Golgi network"/>
    <property type="evidence" value="ECO:0007669"/>
    <property type="project" value="TreeGrafter"/>
</dbReference>
<keyword evidence="3" id="KW-1185">Reference proteome</keyword>
<dbReference type="EMBL" id="CAACVG010002589">
    <property type="protein sequence ID" value="VEN36654.1"/>
    <property type="molecule type" value="Genomic_DNA"/>
</dbReference>
<dbReference type="InterPro" id="IPR013935">
    <property type="entry name" value="Trs120_TRAPPC9"/>
</dbReference>
<evidence type="ECO:0000256" key="1">
    <source>
        <dbReference type="SAM" id="MobiDB-lite"/>
    </source>
</evidence>
<reference evidence="2 3" key="1">
    <citation type="submission" date="2019-01" db="EMBL/GenBank/DDBJ databases">
        <authorList>
            <person name="Sayadi A."/>
        </authorList>
    </citation>
    <scope>NUCLEOTIDE SEQUENCE [LARGE SCALE GENOMIC DNA]</scope>
</reference>
<proteinExistence type="predicted"/>
<dbReference type="AlphaFoldDB" id="A0A653BMF5"/>
<feature type="region of interest" description="Disordered" evidence="1">
    <location>
        <begin position="143"/>
        <end position="185"/>
    </location>
</feature>
<name>A0A653BMF5_CALMS</name>
<protein>
    <submittedName>
        <fullName evidence="2">Uncharacterized protein</fullName>
    </submittedName>
</protein>
<gene>
    <name evidence="2" type="ORF">CALMAC_LOCUS2189</name>
</gene>
<evidence type="ECO:0000313" key="2">
    <source>
        <dbReference type="EMBL" id="VEN36654.1"/>
    </source>
</evidence>
<feature type="region of interest" description="Disordered" evidence="1">
    <location>
        <begin position="1"/>
        <end position="22"/>
    </location>
</feature>
<accession>A0A653BMF5</accession>
<sequence>MRSSVSYILSSSTSEPNMSHPDYEQYSHDHAALLVLVRLIGDQLKQKTYTKFFDRIAKLGNIKVTDSTGSVRNILVRYVKEYPVENNDWGDFQTHRRLLGLISLGKYDSQQELNEICRVHESLKVKYNSTLFDSRCIFFGPTKENHESQNDDNPSTESSSPDTDTKSENANNNQLRLTGVRSESF</sequence>
<feature type="compositionally biased region" description="Polar residues" evidence="1">
    <location>
        <begin position="169"/>
        <end position="185"/>
    </location>
</feature>
<feature type="compositionally biased region" description="Low complexity" evidence="1">
    <location>
        <begin position="151"/>
        <end position="162"/>
    </location>
</feature>